<gene>
    <name evidence="1" type="ORF">Lpp126_15250</name>
</gene>
<comment type="caution">
    <text evidence="1">The sequence shown here is derived from an EMBL/GenBank/DDBJ whole genome shotgun (WGS) entry which is preliminary data.</text>
</comment>
<dbReference type="Pfam" id="PF06356">
    <property type="entry name" value="DUF1064"/>
    <property type="match status" value="1"/>
</dbReference>
<dbReference type="Proteomes" id="UP000014243">
    <property type="component" value="Unassembled WGS sequence"/>
</dbReference>
<evidence type="ECO:0000313" key="2">
    <source>
        <dbReference type="Proteomes" id="UP000014243"/>
    </source>
</evidence>
<evidence type="ECO:0008006" key="3">
    <source>
        <dbReference type="Google" id="ProtNLM"/>
    </source>
</evidence>
<accession>S2R2D6</accession>
<dbReference type="AlphaFoldDB" id="S2R2D6"/>
<feature type="non-terminal residue" evidence="1">
    <location>
        <position position="1"/>
    </location>
</feature>
<dbReference type="EMBL" id="ANKC01001082">
    <property type="protein sequence ID" value="EPC71500.1"/>
    <property type="molecule type" value="Genomic_DNA"/>
</dbReference>
<reference evidence="1 2" key="1">
    <citation type="journal article" date="2013" name="PLoS ONE">
        <title>Lactobacillus paracasei comparative genomics: towards species pan-genome definition and exploitation of diversity.</title>
        <authorList>
            <person name="Smokvina T."/>
            <person name="Wels M."/>
            <person name="Polka J."/>
            <person name="Chervaux C."/>
            <person name="Brisse S."/>
            <person name="Boekhorst J."/>
            <person name="van Hylckama Vlieg J.E."/>
            <person name="Siezen R.J."/>
        </authorList>
    </citation>
    <scope>NUCLEOTIDE SEQUENCE [LARGE SCALE GENOMIC DNA]</scope>
    <source>
        <strain evidence="1 2">Lpp126</strain>
    </source>
</reference>
<sequence length="134" mass="15594">DCESLAMVIRKRRRGKYKCTGQVVIDGIRFASKAEGAYYRLIRNKPQKITMQEPFEILSAFKLNGKRYSARKYKPDFCFYDGEDLTKVVDVKGGDATLTTDAKLRMLLFMIRYKIPVTIARYDYHTGLFTEEQL</sequence>
<organism evidence="1 2">
    <name type="scientific">Lacticaseibacillus paracasei subsp. paracasei Lpp126</name>
    <dbReference type="NCBI Taxonomy" id="1256206"/>
    <lineage>
        <taxon>Bacteria</taxon>
        <taxon>Bacillati</taxon>
        <taxon>Bacillota</taxon>
        <taxon>Bacilli</taxon>
        <taxon>Lactobacillales</taxon>
        <taxon>Lactobacillaceae</taxon>
        <taxon>Lacticaseibacillus</taxon>
    </lineage>
</organism>
<protein>
    <recommendedName>
        <fullName evidence="3">DUF1064 domain-containing protein</fullName>
    </recommendedName>
</protein>
<evidence type="ECO:0000313" key="1">
    <source>
        <dbReference type="EMBL" id="EPC71500.1"/>
    </source>
</evidence>
<dbReference type="PATRIC" id="fig|1256206.3.peg.2343"/>
<name>S2R2D6_LACPA</name>
<proteinExistence type="predicted"/>
<dbReference type="InterPro" id="IPR009414">
    <property type="entry name" value="DUF1064"/>
</dbReference>